<dbReference type="InterPro" id="IPR032675">
    <property type="entry name" value="LRR_dom_sf"/>
</dbReference>
<dbReference type="AlphaFoldDB" id="A0AAN8V337"/>
<dbReference type="Proteomes" id="UP001370490">
    <property type="component" value="Unassembled WGS sequence"/>
</dbReference>
<evidence type="ECO:0000313" key="8">
    <source>
        <dbReference type="EMBL" id="KAK6925764.1"/>
    </source>
</evidence>
<gene>
    <name evidence="8" type="ORF">RJ641_007483</name>
</gene>
<dbReference type="InterPro" id="IPR053211">
    <property type="entry name" value="DNA_repair-toleration"/>
</dbReference>
<organism evidence="8 9">
    <name type="scientific">Dillenia turbinata</name>
    <dbReference type="NCBI Taxonomy" id="194707"/>
    <lineage>
        <taxon>Eukaryota</taxon>
        <taxon>Viridiplantae</taxon>
        <taxon>Streptophyta</taxon>
        <taxon>Embryophyta</taxon>
        <taxon>Tracheophyta</taxon>
        <taxon>Spermatophyta</taxon>
        <taxon>Magnoliopsida</taxon>
        <taxon>eudicotyledons</taxon>
        <taxon>Gunneridae</taxon>
        <taxon>Pentapetalae</taxon>
        <taxon>Dilleniales</taxon>
        <taxon>Dilleniaceae</taxon>
        <taxon>Dillenia</taxon>
    </lineage>
</organism>
<dbReference type="PANTHER" id="PTHR48060">
    <property type="entry name" value="DNA DAMAGE-REPAIR/TOLERATION PROTEIN DRT100"/>
    <property type="match status" value="1"/>
</dbReference>
<keyword evidence="4" id="KW-0677">Repeat</keyword>
<protein>
    <submittedName>
        <fullName evidence="8">Leucine-rich repeat-containing N-terminal, plant-type</fullName>
    </submittedName>
</protein>
<keyword evidence="2" id="KW-0433">Leucine-rich repeat</keyword>
<dbReference type="InterPro" id="IPR001611">
    <property type="entry name" value="Leu-rich_rpt"/>
</dbReference>
<dbReference type="SUPFAM" id="SSF52058">
    <property type="entry name" value="L domain-like"/>
    <property type="match status" value="1"/>
</dbReference>
<dbReference type="PANTHER" id="PTHR48060:SF21">
    <property type="entry name" value="L DOMAIN-LIKE PROTEIN"/>
    <property type="match status" value="1"/>
</dbReference>
<keyword evidence="7" id="KW-1133">Transmembrane helix</keyword>
<evidence type="ECO:0000256" key="2">
    <source>
        <dbReference type="ARBA" id="ARBA00022614"/>
    </source>
</evidence>
<proteinExistence type="predicted"/>
<evidence type="ECO:0000256" key="6">
    <source>
        <dbReference type="ARBA" id="ARBA00023180"/>
    </source>
</evidence>
<evidence type="ECO:0000313" key="9">
    <source>
        <dbReference type="Proteomes" id="UP001370490"/>
    </source>
</evidence>
<evidence type="ECO:0000256" key="3">
    <source>
        <dbReference type="ARBA" id="ARBA00022729"/>
    </source>
</evidence>
<evidence type="ECO:0000256" key="4">
    <source>
        <dbReference type="ARBA" id="ARBA00022737"/>
    </source>
</evidence>
<name>A0AAN8V337_9MAGN</name>
<dbReference type="EMBL" id="JBAMMX010000015">
    <property type="protein sequence ID" value="KAK6925764.1"/>
    <property type="molecule type" value="Genomic_DNA"/>
</dbReference>
<accession>A0AAN8V337</accession>
<keyword evidence="7" id="KW-0812">Transmembrane</keyword>
<sequence length="239" mass="26805">MSEKSFHLPSLVAAHFMVFMIFIPQLIQCCPEYQKQALLWYESNFLKYAPAATSDASISGLASWNSCSNCCRSWDLVVCKHKYWDSSTSIGSPRLDVVHLDLMESAFTGSIPPHFYHLKFLRNLDLSTKSLQGLLTPQLGFLQNLSVEASHLEIQDLRDNAFSTDIPPNIGSLSILSFLALGNNSFTGQIPPYLSKLSSLGTPRVENNLLTGEIPSWIFDIKSLKELFLGRNNLTWNNK</sequence>
<comment type="subcellular location">
    <subcellularLocation>
        <location evidence="1">Membrane</location>
    </subcellularLocation>
</comment>
<dbReference type="FunFam" id="3.80.10.10:FF:000041">
    <property type="entry name" value="LRR receptor-like serine/threonine-protein kinase ERECTA"/>
    <property type="match status" value="1"/>
</dbReference>
<keyword evidence="3" id="KW-0732">Signal</keyword>
<dbReference type="Pfam" id="PF00560">
    <property type="entry name" value="LRR_1"/>
    <property type="match status" value="1"/>
</dbReference>
<reference evidence="8 9" key="1">
    <citation type="submission" date="2023-12" db="EMBL/GenBank/DDBJ databases">
        <title>A high-quality genome assembly for Dillenia turbinata (Dilleniales).</title>
        <authorList>
            <person name="Chanderbali A."/>
        </authorList>
    </citation>
    <scope>NUCLEOTIDE SEQUENCE [LARGE SCALE GENOMIC DNA]</scope>
    <source>
        <strain evidence="8">LSX21</strain>
        <tissue evidence="8">Leaf</tissue>
    </source>
</reference>
<evidence type="ECO:0000256" key="7">
    <source>
        <dbReference type="SAM" id="Phobius"/>
    </source>
</evidence>
<dbReference type="GO" id="GO:0016020">
    <property type="term" value="C:membrane"/>
    <property type="evidence" value="ECO:0007669"/>
    <property type="project" value="UniProtKB-SubCell"/>
</dbReference>
<evidence type="ECO:0000256" key="1">
    <source>
        <dbReference type="ARBA" id="ARBA00004370"/>
    </source>
</evidence>
<evidence type="ECO:0000256" key="5">
    <source>
        <dbReference type="ARBA" id="ARBA00023136"/>
    </source>
</evidence>
<dbReference type="Gene3D" id="3.80.10.10">
    <property type="entry name" value="Ribonuclease Inhibitor"/>
    <property type="match status" value="2"/>
</dbReference>
<feature type="transmembrane region" description="Helical" evidence="7">
    <location>
        <begin position="7"/>
        <end position="27"/>
    </location>
</feature>
<comment type="caution">
    <text evidence="8">The sequence shown here is derived from an EMBL/GenBank/DDBJ whole genome shotgun (WGS) entry which is preliminary data.</text>
</comment>
<keyword evidence="6" id="KW-0325">Glycoprotein</keyword>
<keyword evidence="5 7" id="KW-0472">Membrane</keyword>
<keyword evidence="9" id="KW-1185">Reference proteome</keyword>